<accession>A0ABD5SPZ7</accession>
<organism evidence="1 2">
    <name type="scientific">Natrinema soli</name>
    <dbReference type="NCBI Taxonomy" id="1930624"/>
    <lineage>
        <taxon>Archaea</taxon>
        <taxon>Methanobacteriati</taxon>
        <taxon>Methanobacteriota</taxon>
        <taxon>Stenosarchaea group</taxon>
        <taxon>Halobacteria</taxon>
        <taxon>Halobacteriales</taxon>
        <taxon>Natrialbaceae</taxon>
        <taxon>Natrinema</taxon>
    </lineage>
</organism>
<dbReference type="RefSeq" id="WP_273738555.1">
    <property type="nucleotide sequence ID" value="NZ_JAQIVI010000150.1"/>
</dbReference>
<keyword evidence="2" id="KW-1185">Reference proteome</keyword>
<comment type="caution">
    <text evidence="1">The sequence shown here is derived from an EMBL/GenBank/DDBJ whole genome shotgun (WGS) entry which is preliminary data.</text>
</comment>
<name>A0ABD5SPZ7_9EURY</name>
<dbReference type="Proteomes" id="UP001596383">
    <property type="component" value="Unassembled WGS sequence"/>
</dbReference>
<reference evidence="1 2" key="1">
    <citation type="journal article" date="2019" name="Int. J. Syst. Evol. Microbiol.">
        <title>The Global Catalogue of Microorganisms (GCM) 10K type strain sequencing project: providing services to taxonomists for standard genome sequencing and annotation.</title>
        <authorList>
            <consortium name="The Broad Institute Genomics Platform"/>
            <consortium name="The Broad Institute Genome Sequencing Center for Infectious Disease"/>
            <person name="Wu L."/>
            <person name="Ma J."/>
        </authorList>
    </citation>
    <scope>NUCLEOTIDE SEQUENCE [LARGE SCALE GENOMIC DNA]</scope>
    <source>
        <strain evidence="1 2">LMG 29247</strain>
    </source>
</reference>
<sequence>MKTPPERLLEEVADDFHTYLSKGVRFQPLLDDIDPNLQIDDLEKLLRIQFVCTESTGETPGVMDFVAALPDRIRRLKTTVSRDVQVRQGEVRGRIDWQETIKHRYQGGGSEATGFAAQETRTNYDIDENIVLHTLLSEIDEIVTDDLYPALQAPDEYGWLGRWTDADAELVRTLEQVVERNVYLERITEEAAVTDRMLRSVKRSRNPLYSEAAQLLGRYRRLLAYDLDPTDAKELLRTGFVAPDRPELLFELYWVFRILGCYPEARFRLIEDQRGVVADWETETGRYVMSHDSTGPTSLQFSENLDRVEVPEQDGYLSRSVAVAEHWQKYVQDSLGISGTDSLWGGRPDILLERYTDNEAVPDAVFVGEVKYTRNTSYAGQGLRELLEYMAYIRAGETYLSSRGDLFVDGPVRGGLFVDALTEDVSSDGPITIAQFDDEVKQPL</sequence>
<evidence type="ECO:0000313" key="2">
    <source>
        <dbReference type="Proteomes" id="UP001596383"/>
    </source>
</evidence>
<evidence type="ECO:0008006" key="3">
    <source>
        <dbReference type="Google" id="ProtNLM"/>
    </source>
</evidence>
<evidence type="ECO:0000313" key="1">
    <source>
        <dbReference type="EMBL" id="MFC6765528.1"/>
    </source>
</evidence>
<protein>
    <recommendedName>
        <fullName evidence="3">Restriction endonuclease</fullName>
    </recommendedName>
</protein>
<dbReference type="EMBL" id="JBHSWV010000150">
    <property type="protein sequence ID" value="MFC6765528.1"/>
    <property type="molecule type" value="Genomic_DNA"/>
</dbReference>
<gene>
    <name evidence="1" type="ORF">ACFQE6_11175</name>
</gene>
<proteinExistence type="predicted"/>
<dbReference type="AlphaFoldDB" id="A0ABD5SPZ7"/>